<reference evidence="1 2" key="1">
    <citation type="journal article" date="2019" name="PLoS Biol.">
        <title>Sex chromosomes control vertical transmission of feminizing Wolbachia symbionts in an isopod.</title>
        <authorList>
            <person name="Becking T."/>
            <person name="Chebbi M.A."/>
            <person name="Giraud I."/>
            <person name="Moumen B."/>
            <person name="Laverre T."/>
            <person name="Caubet Y."/>
            <person name="Peccoud J."/>
            <person name="Gilbert C."/>
            <person name="Cordaux R."/>
        </authorList>
    </citation>
    <scope>NUCLEOTIDE SEQUENCE [LARGE SCALE GENOMIC DNA]</scope>
    <source>
        <strain evidence="1">ANa2</strain>
        <tissue evidence="1">Whole body excluding digestive tract and cuticle</tissue>
    </source>
</reference>
<name>A0A5N5T655_9CRUS</name>
<keyword evidence="2" id="KW-1185">Reference proteome</keyword>
<dbReference type="Proteomes" id="UP000326759">
    <property type="component" value="Unassembled WGS sequence"/>
</dbReference>
<accession>A0A5N5T655</accession>
<evidence type="ECO:0000313" key="1">
    <source>
        <dbReference type="EMBL" id="KAB7501488.1"/>
    </source>
</evidence>
<dbReference type="EMBL" id="SEYY01010479">
    <property type="protein sequence ID" value="KAB7501488.1"/>
    <property type="molecule type" value="Genomic_DNA"/>
</dbReference>
<organism evidence="1 2">
    <name type="scientific">Armadillidium nasatum</name>
    <dbReference type="NCBI Taxonomy" id="96803"/>
    <lineage>
        <taxon>Eukaryota</taxon>
        <taxon>Metazoa</taxon>
        <taxon>Ecdysozoa</taxon>
        <taxon>Arthropoda</taxon>
        <taxon>Crustacea</taxon>
        <taxon>Multicrustacea</taxon>
        <taxon>Malacostraca</taxon>
        <taxon>Eumalacostraca</taxon>
        <taxon>Peracarida</taxon>
        <taxon>Isopoda</taxon>
        <taxon>Oniscidea</taxon>
        <taxon>Crinocheta</taxon>
        <taxon>Armadillidiidae</taxon>
        <taxon>Armadillidium</taxon>
    </lineage>
</organism>
<protein>
    <submittedName>
        <fullName evidence="1">Uncharacterized protein</fullName>
    </submittedName>
</protein>
<dbReference type="AlphaFoldDB" id="A0A5N5T655"/>
<proteinExistence type="predicted"/>
<gene>
    <name evidence="1" type="ORF">Anas_09742</name>
</gene>
<evidence type="ECO:0000313" key="2">
    <source>
        <dbReference type="Proteomes" id="UP000326759"/>
    </source>
</evidence>
<sequence>MDIGCEVEIKEGIWNSKYLKEEIIEDEFEQDSSLEENRKGNELRGLYEDGNIFRNTGPEELRSGLDYFIFSSKNYHVHQYSSILKDEVESLEGRQKKIKDSNEIEMFDVVGGGGASGIKYF</sequence>
<comment type="caution">
    <text evidence="1">The sequence shown here is derived from an EMBL/GenBank/DDBJ whole genome shotgun (WGS) entry which is preliminary data.</text>
</comment>